<dbReference type="PANTHER" id="PTHR24221">
    <property type="entry name" value="ATP-BINDING CASSETTE SUB-FAMILY B"/>
    <property type="match status" value="1"/>
</dbReference>
<keyword evidence="6 7" id="KW-0472">Membrane</keyword>
<keyword evidence="3" id="KW-0547">Nucleotide-binding</keyword>
<gene>
    <name evidence="9" type="ORF">CPAV1605_1163</name>
</gene>
<dbReference type="EMBL" id="CABVLZ010000004">
    <property type="protein sequence ID" value="VVU95412.1"/>
    <property type="molecule type" value="Genomic_DNA"/>
</dbReference>
<dbReference type="InterPro" id="IPR003593">
    <property type="entry name" value="AAA+_ATPase"/>
</dbReference>
<keyword evidence="4" id="KW-0067">ATP-binding</keyword>
<dbReference type="InterPro" id="IPR017871">
    <property type="entry name" value="ABC_transporter-like_CS"/>
</dbReference>
<evidence type="ECO:0000259" key="8">
    <source>
        <dbReference type="PROSITE" id="PS50893"/>
    </source>
</evidence>
<dbReference type="PROSITE" id="PS50893">
    <property type="entry name" value="ABC_TRANSPORTER_2"/>
    <property type="match status" value="1"/>
</dbReference>
<feature type="transmembrane region" description="Helical" evidence="7">
    <location>
        <begin position="55"/>
        <end position="78"/>
    </location>
</feature>
<evidence type="ECO:0000256" key="3">
    <source>
        <dbReference type="ARBA" id="ARBA00022741"/>
    </source>
</evidence>
<dbReference type="SUPFAM" id="SSF52540">
    <property type="entry name" value="P-loop containing nucleoside triphosphate hydrolases"/>
    <property type="match status" value="1"/>
</dbReference>
<dbReference type="GO" id="GO:0005524">
    <property type="term" value="F:ATP binding"/>
    <property type="evidence" value="ECO:0007669"/>
    <property type="project" value="UniProtKB-KW"/>
</dbReference>
<keyword evidence="2 7" id="KW-0812">Transmembrane</keyword>
<evidence type="ECO:0000256" key="7">
    <source>
        <dbReference type="SAM" id="Phobius"/>
    </source>
</evidence>
<organism evidence="9">
    <name type="scientific">seawater metagenome</name>
    <dbReference type="NCBI Taxonomy" id="1561972"/>
    <lineage>
        <taxon>unclassified sequences</taxon>
        <taxon>metagenomes</taxon>
        <taxon>ecological metagenomes</taxon>
    </lineage>
</organism>
<dbReference type="Pfam" id="PF00005">
    <property type="entry name" value="ABC_tran"/>
    <property type="match status" value="1"/>
</dbReference>
<dbReference type="AlphaFoldDB" id="A0A5E8CM62"/>
<dbReference type="GO" id="GO:0016020">
    <property type="term" value="C:membrane"/>
    <property type="evidence" value="ECO:0007669"/>
    <property type="project" value="UniProtKB-SubCell"/>
</dbReference>
<feature type="transmembrane region" description="Helical" evidence="7">
    <location>
        <begin position="157"/>
        <end position="175"/>
    </location>
</feature>
<proteinExistence type="predicted"/>
<accession>A0A5E8CM62</accession>
<feature type="transmembrane region" description="Helical" evidence="7">
    <location>
        <begin position="246"/>
        <end position="266"/>
    </location>
</feature>
<evidence type="ECO:0000256" key="2">
    <source>
        <dbReference type="ARBA" id="ARBA00022692"/>
    </source>
</evidence>
<name>A0A5E8CM62_9ZZZZ</name>
<comment type="subcellular location">
    <subcellularLocation>
        <location evidence="1">Membrane</location>
        <topology evidence="1">Multi-pass membrane protein</topology>
    </subcellularLocation>
</comment>
<evidence type="ECO:0000256" key="4">
    <source>
        <dbReference type="ARBA" id="ARBA00022840"/>
    </source>
</evidence>
<keyword evidence="5 7" id="KW-1133">Transmembrane helix</keyword>
<evidence type="ECO:0000256" key="1">
    <source>
        <dbReference type="ARBA" id="ARBA00004141"/>
    </source>
</evidence>
<dbReference type="SMART" id="SM00382">
    <property type="entry name" value="AAA"/>
    <property type="match status" value="1"/>
</dbReference>
<evidence type="ECO:0000313" key="9">
    <source>
        <dbReference type="EMBL" id="VVU95412.1"/>
    </source>
</evidence>
<dbReference type="Gene3D" id="1.20.1560.10">
    <property type="entry name" value="ABC transporter type 1, transmembrane domain"/>
    <property type="match status" value="1"/>
</dbReference>
<dbReference type="GO" id="GO:0016887">
    <property type="term" value="F:ATP hydrolysis activity"/>
    <property type="evidence" value="ECO:0007669"/>
    <property type="project" value="InterPro"/>
</dbReference>
<sequence>MFDSIKKKFFPSSSKIIIGISCLLSIGERFLKIYATSKSIDLLVQGQSNTSINVILFWGMIMGFKYILGFFRHVTAYLGSNKIQEKLLDMWYTQQLQDLKTKRNDIENNEQLVLLQKICDNTREHYARISLDFIPGLISISFSSYIIKNLVKPPHSFYCIGFIIIMDLLYSYFFYSHEINDEENYEYNIKQTSRYYVIMGETIKYRNLVHNYNRYEYEKSRFNTMCLKLQNTFHDFNWNYNYHASLRLWIANIINAGAIFITINHINSPGMIMSLLFQVNEMRDGINLIKNFRFRYKRLKLLKKSIIIENSTDNNVIKNNNSNDIISLEKVYFTVQARHILNNVTINFLPSKTYILLGSNGAGKTTLFNILSHKLFPTENNIFQIPSKDKILQCDQNTILFESESVPYNIAYGSKEIYKASITNKNTFEQFGKNIRQAARFLEIEDLEHSCVSNLSGGERQKIAVARILARAMELKENVALLLLDEFDSALDYKGRELAHNAINYIKEMTKCTTVYITHIMFPKNAIDWEDANNLALILNQGKVIKRGDLKTLWKYYHEMFIKETKKTI</sequence>
<evidence type="ECO:0000256" key="5">
    <source>
        <dbReference type="ARBA" id="ARBA00022989"/>
    </source>
</evidence>
<feature type="domain" description="ABC transporter" evidence="8">
    <location>
        <begin position="326"/>
        <end position="566"/>
    </location>
</feature>
<dbReference type="InterPro" id="IPR003439">
    <property type="entry name" value="ABC_transporter-like_ATP-bd"/>
</dbReference>
<protein>
    <submittedName>
        <fullName evidence="9">ABC transporter</fullName>
    </submittedName>
</protein>
<dbReference type="PANTHER" id="PTHR24221:SF503">
    <property type="entry name" value="MITOCHONDRIAL POTASSIUM CHANNEL ATP-BINDING SUBUNIT"/>
    <property type="match status" value="1"/>
</dbReference>
<dbReference type="Gene3D" id="3.40.50.300">
    <property type="entry name" value="P-loop containing nucleotide triphosphate hydrolases"/>
    <property type="match status" value="1"/>
</dbReference>
<dbReference type="PROSITE" id="PS00211">
    <property type="entry name" value="ABC_TRANSPORTER_1"/>
    <property type="match status" value="1"/>
</dbReference>
<dbReference type="InterPro" id="IPR039421">
    <property type="entry name" value="Type_1_exporter"/>
</dbReference>
<dbReference type="InterPro" id="IPR027417">
    <property type="entry name" value="P-loop_NTPase"/>
</dbReference>
<dbReference type="GO" id="GO:0042626">
    <property type="term" value="F:ATPase-coupled transmembrane transporter activity"/>
    <property type="evidence" value="ECO:0007669"/>
    <property type="project" value="TreeGrafter"/>
</dbReference>
<dbReference type="SUPFAM" id="SSF90123">
    <property type="entry name" value="ABC transporter transmembrane region"/>
    <property type="match status" value="1"/>
</dbReference>
<dbReference type="InterPro" id="IPR036640">
    <property type="entry name" value="ABC1_TM_sf"/>
</dbReference>
<evidence type="ECO:0000256" key="6">
    <source>
        <dbReference type="ARBA" id="ARBA00023136"/>
    </source>
</evidence>
<reference evidence="9" key="1">
    <citation type="submission" date="2019-09" db="EMBL/GenBank/DDBJ databases">
        <authorList>
            <person name="Needham M D."/>
        </authorList>
    </citation>
    <scope>NUCLEOTIDE SEQUENCE</scope>
</reference>